<keyword evidence="2 9" id="KW-0227">DNA damage</keyword>
<feature type="domain" description="DNA helicase Pif1-like DEAD-box helicase" evidence="11">
    <location>
        <begin position="281"/>
        <end position="421"/>
    </location>
</feature>
<feature type="compositionally biased region" description="Basic residues" evidence="10">
    <location>
        <begin position="1011"/>
        <end position="1022"/>
    </location>
</feature>
<dbReference type="InterPro" id="IPR010285">
    <property type="entry name" value="DNA_helicase_pif1-like_DEAD"/>
</dbReference>
<dbReference type="PANTHER" id="PTHR47642">
    <property type="entry name" value="ATP-DEPENDENT DNA HELICASE"/>
    <property type="match status" value="1"/>
</dbReference>
<sequence length="1022" mass="111462">MSSGDEEWIDLARSAPHTRARTLDSAPEPPSSKSKSQPLPMGARSTTPPPRAHSALPLGNPTTPTNSSAMDVDTTPRARATTTSLRRPVQSAPWTGGGAVPVVRPLTPGFRPFHPESKPRGSPGNEAKSIVASTVPTTPTRPAAPMECITIESSPLAASPSKTPLPTPPPASGFSNNQSFVPLSGSASTPASTALSPQTTRTKEQIEAQKAAAKRRQLEVAERKAREQAEKQHRELAHKSLAEWGHHLSPKRGQAWAEMSAAMQTEFKDKETVWRDNPMCSHEQLEVLNKAREGRNVFFTGSAGVGKSFLLQEIRRLIKFQNREYATTAPTGIAALQIGGSTIQSWAGIGIGKENLMTLYDKLGKGKRKQWRETHALIIDEISMVDPELFTKLDLLGKLLRSNKRPFGGLQMIVSGDFFQSVSCEAFGLGLSIADRTAEGSFCRLPPVPDSHPQPHTAPLPITGETTFTTIPLTESHLPYEEAPKGVSPYEVRKCVDGKRNAKIIKGCHLEVRVRKFAFETEAWAECDFHVMELTKEIDFRWFWWVMQVFRQSDMEFIRVLEMFRRGKCDDEAGKLIKTCGYGLDPAAATGNIKPTNLYATKKDVATENRTNFDRLGGPIIDYVANDEKWGDGAGIYMKRVRSKCAGCCLNDCPAPDKLRLRVGAQVMLITNLSVSTGLVNGSRGVVVDFIDLSHPPLNDPDDRAAPKALRACNQSHQKYPVVYFISGEKRVLGPHTWTIDIDKYNSISRSQIPLALAWALTIVKLRSHKSQGQTLDAVTVRLDKTFEKGQAYVALSRCRTISGMKVDGFEPRKIMAHPTVLTFYDRIAQGKPLQMLSVFGRPADPVPQGSAVLAPGQRPPSESIAQTTANATPLKSTPTGLAPLVEIKPANISAKASLTSNTSTTSATTSSATLTTSSKEWEESLREAIDAHLNSTSGNGSQDGSSETSRQRFLDRAKEMYDESRVLRKRERAESVASVSSGAGGEAEEGTLDAVDEVETEGTGKVGKPGPKRKRSHRVGR</sequence>
<dbReference type="OrthoDB" id="432234at2759"/>
<feature type="region of interest" description="Disordered" evidence="10">
    <location>
        <begin position="1"/>
        <end position="143"/>
    </location>
</feature>
<feature type="domain" description="DNA helicase Pif1-like 2B" evidence="12">
    <location>
        <begin position="653"/>
        <end position="690"/>
    </location>
</feature>
<feature type="region of interest" description="Disordered" evidence="10">
    <location>
        <begin position="934"/>
        <end position="953"/>
    </location>
</feature>
<feature type="region of interest" description="Disordered" evidence="10">
    <location>
        <begin position="156"/>
        <end position="211"/>
    </location>
</feature>
<evidence type="ECO:0000256" key="4">
    <source>
        <dbReference type="ARBA" id="ARBA00022806"/>
    </source>
</evidence>
<dbReference type="GO" id="GO:0000723">
    <property type="term" value="P:telomere maintenance"/>
    <property type="evidence" value="ECO:0007669"/>
    <property type="project" value="InterPro"/>
</dbReference>
<dbReference type="InterPro" id="IPR051055">
    <property type="entry name" value="PIF1_helicase"/>
</dbReference>
<feature type="compositionally biased region" description="Acidic residues" evidence="10">
    <location>
        <begin position="987"/>
        <end position="1001"/>
    </location>
</feature>
<evidence type="ECO:0000256" key="1">
    <source>
        <dbReference type="ARBA" id="ARBA00022741"/>
    </source>
</evidence>
<feature type="compositionally biased region" description="Low complexity" evidence="10">
    <location>
        <begin position="897"/>
        <end position="919"/>
    </location>
</feature>
<dbReference type="GO" id="GO:0006310">
    <property type="term" value="P:DNA recombination"/>
    <property type="evidence" value="ECO:0007669"/>
    <property type="project" value="UniProtKB-KW"/>
</dbReference>
<dbReference type="GO" id="GO:0005524">
    <property type="term" value="F:ATP binding"/>
    <property type="evidence" value="ECO:0007669"/>
    <property type="project" value="UniProtKB-KW"/>
</dbReference>
<feature type="compositionally biased region" description="Low complexity" evidence="10">
    <location>
        <begin position="182"/>
        <end position="200"/>
    </location>
</feature>
<evidence type="ECO:0000256" key="9">
    <source>
        <dbReference type="RuleBase" id="RU363044"/>
    </source>
</evidence>
<evidence type="ECO:0000259" key="12">
    <source>
        <dbReference type="Pfam" id="PF21530"/>
    </source>
</evidence>
<feature type="region of interest" description="Disordered" evidence="10">
    <location>
        <begin position="897"/>
        <end position="924"/>
    </location>
</feature>
<evidence type="ECO:0000256" key="10">
    <source>
        <dbReference type="SAM" id="MobiDB-lite"/>
    </source>
</evidence>
<evidence type="ECO:0000256" key="5">
    <source>
        <dbReference type="ARBA" id="ARBA00022840"/>
    </source>
</evidence>
<evidence type="ECO:0000256" key="2">
    <source>
        <dbReference type="ARBA" id="ARBA00022763"/>
    </source>
</evidence>
<evidence type="ECO:0000256" key="3">
    <source>
        <dbReference type="ARBA" id="ARBA00022801"/>
    </source>
</evidence>
<evidence type="ECO:0000313" key="14">
    <source>
        <dbReference type="Proteomes" id="UP000198372"/>
    </source>
</evidence>
<dbReference type="STRING" id="269621.A0A238FG55"/>
<gene>
    <name evidence="13" type="ORF">BQ2448_1410</name>
</gene>
<organism evidence="13 14">
    <name type="scientific">Microbotryum intermedium</name>
    <dbReference type="NCBI Taxonomy" id="269621"/>
    <lineage>
        <taxon>Eukaryota</taxon>
        <taxon>Fungi</taxon>
        <taxon>Dikarya</taxon>
        <taxon>Basidiomycota</taxon>
        <taxon>Pucciniomycotina</taxon>
        <taxon>Microbotryomycetes</taxon>
        <taxon>Microbotryales</taxon>
        <taxon>Microbotryaceae</taxon>
        <taxon>Microbotryum</taxon>
    </lineage>
</organism>
<dbReference type="GO" id="GO:0043139">
    <property type="term" value="F:5'-3' DNA helicase activity"/>
    <property type="evidence" value="ECO:0007669"/>
    <property type="project" value="UniProtKB-EC"/>
</dbReference>
<dbReference type="Pfam" id="PF21530">
    <property type="entry name" value="Pif1_2B_dom"/>
    <property type="match status" value="1"/>
</dbReference>
<dbReference type="AlphaFoldDB" id="A0A238FG55"/>
<dbReference type="Gene3D" id="3.40.50.300">
    <property type="entry name" value="P-loop containing nucleotide triphosphate hydrolases"/>
    <property type="match status" value="1"/>
</dbReference>
<feature type="compositionally biased region" description="Polar residues" evidence="10">
    <location>
        <begin position="934"/>
        <end position="949"/>
    </location>
</feature>
<comment type="similarity">
    <text evidence="9">Belongs to the helicase family.</text>
</comment>
<keyword evidence="14" id="KW-1185">Reference proteome</keyword>
<feature type="compositionally biased region" description="Polar residues" evidence="10">
    <location>
        <begin position="864"/>
        <end position="880"/>
    </location>
</feature>
<dbReference type="CDD" id="cd18809">
    <property type="entry name" value="SF1_C_RecD"/>
    <property type="match status" value="1"/>
</dbReference>
<comment type="cofactor">
    <cofactor evidence="9">
        <name>Mg(2+)</name>
        <dbReference type="ChEBI" id="CHEBI:18420"/>
    </cofactor>
</comment>
<feature type="compositionally biased region" description="Basic and acidic residues" evidence="10">
    <location>
        <begin position="966"/>
        <end position="975"/>
    </location>
</feature>
<dbReference type="Pfam" id="PF05970">
    <property type="entry name" value="PIF1"/>
    <property type="match status" value="1"/>
</dbReference>
<keyword evidence="9" id="KW-0233">DNA recombination</keyword>
<dbReference type="CDD" id="cd18037">
    <property type="entry name" value="DEXSc_Pif1_like"/>
    <property type="match status" value="1"/>
</dbReference>
<dbReference type="GO" id="GO:0016887">
    <property type="term" value="F:ATP hydrolysis activity"/>
    <property type="evidence" value="ECO:0007669"/>
    <property type="project" value="RHEA"/>
</dbReference>
<dbReference type="PANTHER" id="PTHR47642:SF5">
    <property type="entry name" value="ATP-DEPENDENT DNA HELICASE"/>
    <property type="match status" value="1"/>
</dbReference>
<dbReference type="InterPro" id="IPR027417">
    <property type="entry name" value="P-loop_NTPase"/>
</dbReference>
<dbReference type="EMBL" id="FMSP01000005">
    <property type="protein sequence ID" value="SCV70016.1"/>
    <property type="molecule type" value="Genomic_DNA"/>
</dbReference>
<keyword evidence="4 9" id="KW-0347">Helicase</keyword>
<protein>
    <recommendedName>
        <fullName evidence="9">ATP-dependent DNA helicase</fullName>
        <ecNumber evidence="9">5.6.2.3</ecNumber>
    </recommendedName>
</protein>
<accession>A0A238FG55</accession>
<reference evidence="14" key="1">
    <citation type="submission" date="2016-09" db="EMBL/GenBank/DDBJ databases">
        <authorList>
            <person name="Jeantristanb JTB J.-T."/>
            <person name="Ricardo R."/>
        </authorList>
    </citation>
    <scope>NUCLEOTIDE SEQUENCE [LARGE SCALE GENOMIC DNA]</scope>
</reference>
<dbReference type="EC" id="5.6.2.3" evidence="9"/>
<evidence type="ECO:0000259" key="11">
    <source>
        <dbReference type="Pfam" id="PF05970"/>
    </source>
</evidence>
<feature type="compositionally biased region" description="Low complexity" evidence="10">
    <location>
        <begin position="132"/>
        <end position="143"/>
    </location>
</feature>
<evidence type="ECO:0000256" key="8">
    <source>
        <dbReference type="ARBA" id="ARBA00023235"/>
    </source>
</evidence>
<dbReference type="InterPro" id="IPR049163">
    <property type="entry name" value="Pif1-like_2B_dom"/>
</dbReference>
<dbReference type="Proteomes" id="UP000198372">
    <property type="component" value="Unassembled WGS sequence"/>
</dbReference>
<proteinExistence type="inferred from homology"/>
<keyword evidence="3 9" id="KW-0378">Hydrolase</keyword>
<keyword evidence="6" id="KW-0238">DNA-binding</keyword>
<feature type="region of interest" description="Disordered" evidence="10">
    <location>
        <begin position="848"/>
        <end position="881"/>
    </location>
</feature>
<evidence type="ECO:0000256" key="6">
    <source>
        <dbReference type="ARBA" id="ARBA00023125"/>
    </source>
</evidence>
<feature type="compositionally biased region" description="Low complexity" evidence="10">
    <location>
        <begin position="31"/>
        <end position="40"/>
    </location>
</feature>
<keyword evidence="8" id="KW-0413">Isomerase</keyword>
<keyword evidence="5 9" id="KW-0067">ATP-binding</keyword>
<feature type="compositionally biased region" description="Polar residues" evidence="10">
    <location>
        <begin position="60"/>
        <end position="69"/>
    </location>
</feature>
<dbReference type="SUPFAM" id="SSF52540">
    <property type="entry name" value="P-loop containing nucleoside triphosphate hydrolases"/>
    <property type="match status" value="2"/>
</dbReference>
<evidence type="ECO:0000313" key="13">
    <source>
        <dbReference type="EMBL" id="SCV70016.1"/>
    </source>
</evidence>
<feature type="region of interest" description="Disordered" evidence="10">
    <location>
        <begin position="966"/>
        <end position="1022"/>
    </location>
</feature>
<comment type="catalytic activity">
    <reaction evidence="9">
        <text>ATP + H2O = ADP + phosphate + H(+)</text>
        <dbReference type="Rhea" id="RHEA:13065"/>
        <dbReference type="ChEBI" id="CHEBI:15377"/>
        <dbReference type="ChEBI" id="CHEBI:15378"/>
        <dbReference type="ChEBI" id="CHEBI:30616"/>
        <dbReference type="ChEBI" id="CHEBI:43474"/>
        <dbReference type="ChEBI" id="CHEBI:456216"/>
        <dbReference type="EC" id="5.6.2.3"/>
    </reaction>
</comment>
<name>A0A238FG55_9BASI</name>
<keyword evidence="1 9" id="KW-0547">Nucleotide-binding</keyword>
<dbReference type="GO" id="GO:0006281">
    <property type="term" value="P:DNA repair"/>
    <property type="evidence" value="ECO:0007669"/>
    <property type="project" value="UniProtKB-KW"/>
</dbReference>
<evidence type="ECO:0000256" key="7">
    <source>
        <dbReference type="ARBA" id="ARBA00023204"/>
    </source>
</evidence>
<keyword evidence="7 9" id="KW-0234">DNA repair</keyword>